<dbReference type="STRING" id="59750.AWC31_34475"/>
<dbReference type="GO" id="GO:0046677">
    <property type="term" value="P:response to antibiotic"/>
    <property type="evidence" value="ECO:0007669"/>
    <property type="project" value="InterPro"/>
</dbReference>
<keyword evidence="4" id="KW-0804">Transcription</keyword>
<dbReference type="RefSeq" id="WP_067842888.1">
    <property type="nucleotide sequence ID" value="NZ_LGTW01000001.1"/>
</dbReference>
<evidence type="ECO:0000256" key="5">
    <source>
        <dbReference type="PROSITE-ProRule" id="PRU00335"/>
    </source>
</evidence>
<dbReference type="EMBL" id="LGTW01000001">
    <property type="protein sequence ID" value="KWX26000.1"/>
    <property type="molecule type" value="Genomic_DNA"/>
</dbReference>
<evidence type="ECO:0000256" key="2">
    <source>
        <dbReference type="ARBA" id="ARBA00023015"/>
    </source>
</evidence>
<dbReference type="Gene3D" id="1.10.357.10">
    <property type="entry name" value="Tetracycline Repressor, domain 2"/>
    <property type="match status" value="1"/>
</dbReference>
<sequence>MGEPVRLDRQRIIDAAFALINEVGLDGLSTHRLAAVLDVKQPALYWHFPTKKALLEALAQEMVDRYHTRPLPKAGEGWREFLFSNARSFRRALLSVRDGARLHAGTRPTAAAVEHPERQIQFLTEAGFSAEAAAYSLIAISRYTVGAVLEQQAESEKPGDIDESAEGLPGLLARLEAAGPDVEFEFGLTALIDGIEGQLATAVSQRGRRRTT</sequence>
<dbReference type="Gene3D" id="1.10.10.60">
    <property type="entry name" value="Homeodomain-like"/>
    <property type="match status" value="1"/>
</dbReference>
<keyword evidence="3 5" id="KW-0238">DNA-binding</keyword>
<proteinExistence type="predicted"/>
<dbReference type="PRINTS" id="PR00455">
    <property type="entry name" value="HTHTETR"/>
</dbReference>
<accession>A0A132PUK3</accession>
<dbReference type="Pfam" id="PF00440">
    <property type="entry name" value="TetR_N"/>
    <property type="match status" value="1"/>
</dbReference>
<evidence type="ECO:0000256" key="4">
    <source>
        <dbReference type="ARBA" id="ARBA00023163"/>
    </source>
</evidence>
<dbReference type="GO" id="GO:0003700">
    <property type="term" value="F:DNA-binding transcription factor activity"/>
    <property type="evidence" value="ECO:0007669"/>
    <property type="project" value="TreeGrafter"/>
</dbReference>
<evidence type="ECO:0000259" key="6">
    <source>
        <dbReference type="PROSITE" id="PS50977"/>
    </source>
</evidence>
<dbReference type="InterPro" id="IPR009057">
    <property type="entry name" value="Homeodomain-like_sf"/>
</dbReference>
<feature type="domain" description="HTH tetR-type" evidence="6">
    <location>
        <begin position="6"/>
        <end position="66"/>
    </location>
</feature>
<organism evidence="7 8">
    <name type="scientific">Mycolicibacterium wolinskyi</name>
    <dbReference type="NCBI Taxonomy" id="59750"/>
    <lineage>
        <taxon>Bacteria</taxon>
        <taxon>Bacillati</taxon>
        <taxon>Actinomycetota</taxon>
        <taxon>Actinomycetes</taxon>
        <taxon>Mycobacteriales</taxon>
        <taxon>Mycobacteriaceae</taxon>
        <taxon>Mycolicibacterium</taxon>
    </lineage>
</organism>
<dbReference type="GO" id="GO:0000976">
    <property type="term" value="F:transcription cis-regulatory region binding"/>
    <property type="evidence" value="ECO:0007669"/>
    <property type="project" value="TreeGrafter"/>
</dbReference>
<keyword evidence="1" id="KW-0678">Repressor</keyword>
<comment type="caution">
    <text evidence="7">The sequence shown here is derived from an EMBL/GenBank/DDBJ whole genome shotgun (WGS) entry which is preliminary data.</text>
</comment>
<dbReference type="PATRIC" id="fig|59750.3.peg.354"/>
<dbReference type="SUPFAM" id="SSF48498">
    <property type="entry name" value="Tetracyclin repressor-like, C-terminal domain"/>
    <property type="match status" value="1"/>
</dbReference>
<protein>
    <recommendedName>
        <fullName evidence="6">HTH tetR-type domain-containing protein</fullName>
    </recommendedName>
</protein>
<name>A0A132PUK3_9MYCO</name>
<gene>
    <name evidence="7" type="ORF">AFM11_01720</name>
</gene>
<dbReference type="InterPro" id="IPR001647">
    <property type="entry name" value="HTH_TetR"/>
</dbReference>
<dbReference type="PANTHER" id="PTHR30055:SF151">
    <property type="entry name" value="TRANSCRIPTIONAL REGULATORY PROTEIN"/>
    <property type="match status" value="1"/>
</dbReference>
<evidence type="ECO:0000256" key="3">
    <source>
        <dbReference type="ARBA" id="ARBA00023125"/>
    </source>
</evidence>
<dbReference type="GO" id="GO:0045892">
    <property type="term" value="P:negative regulation of DNA-templated transcription"/>
    <property type="evidence" value="ECO:0007669"/>
    <property type="project" value="InterPro"/>
</dbReference>
<evidence type="ECO:0000313" key="8">
    <source>
        <dbReference type="Proteomes" id="UP000070612"/>
    </source>
</evidence>
<dbReference type="InterPro" id="IPR003012">
    <property type="entry name" value="Tet_transcr_reg_TetR"/>
</dbReference>
<dbReference type="SUPFAM" id="SSF46689">
    <property type="entry name" value="Homeodomain-like"/>
    <property type="match status" value="1"/>
</dbReference>
<reference evidence="7 8" key="1">
    <citation type="submission" date="2015-07" db="EMBL/GenBank/DDBJ databases">
        <title>A draft genome sequence of Mycobacterium wolinskyi.</title>
        <authorList>
            <person name="de Man T.J."/>
            <person name="Perry K.A."/>
            <person name="Coulliette A.D."/>
            <person name="Jensen B."/>
            <person name="Toney N.C."/>
            <person name="Limbago B.M."/>
            <person name="Noble-Wang J."/>
        </authorList>
    </citation>
    <scope>NUCLEOTIDE SEQUENCE [LARGE SCALE GENOMIC DNA]</scope>
    <source>
        <strain evidence="7 8">CDC_01</strain>
    </source>
</reference>
<dbReference type="PROSITE" id="PS50977">
    <property type="entry name" value="HTH_TETR_2"/>
    <property type="match status" value="1"/>
</dbReference>
<dbReference type="Proteomes" id="UP000070612">
    <property type="component" value="Unassembled WGS sequence"/>
</dbReference>
<dbReference type="PRINTS" id="PR00400">
    <property type="entry name" value="TETREPRESSOR"/>
</dbReference>
<keyword evidence="8" id="KW-1185">Reference proteome</keyword>
<dbReference type="AlphaFoldDB" id="A0A132PUK3"/>
<dbReference type="InterPro" id="IPR004111">
    <property type="entry name" value="Repressor_TetR_C"/>
</dbReference>
<evidence type="ECO:0000313" key="7">
    <source>
        <dbReference type="EMBL" id="KWX26000.1"/>
    </source>
</evidence>
<dbReference type="PANTHER" id="PTHR30055">
    <property type="entry name" value="HTH-TYPE TRANSCRIPTIONAL REGULATOR RUTR"/>
    <property type="match status" value="1"/>
</dbReference>
<feature type="DNA-binding region" description="H-T-H motif" evidence="5">
    <location>
        <begin position="29"/>
        <end position="48"/>
    </location>
</feature>
<dbReference type="InterPro" id="IPR050109">
    <property type="entry name" value="HTH-type_TetR-like_transc_reg"/>
</dbReference>
<dbReference type="Pfam" id="PF02909">
    <property type="entry name" value="TetR_C_1"/>
    <property type="match status" value="1"/>
</dbReference>
<keyword evidence="2" id="KW-0805">Transcription regulation</keyword>
<evidence type="ECO:0000256" key="1">
    <source>
        <dbReference type="ARBA" id="ARBA00022491"/>
    </source>
</evidence>
<dbReference type="InterPro" id="IPR036271">
    <property type="entry name" value="Tet_transcr_reg_TetR-rel_C_sf"/>
</dbReference>